<reference evidence="1" key="1">
    <citation type="journal article" date="2020" name="Nature">
        <title>Giant virus diversity and host interactions through global metagenomics.</title>
        <authorList>
            <person name="Schulz F."/>
            <person name="Roux S."/>
            <person name="Paez-Espino D."/>
            <person name="Jungbluth S."/>
            <person name="Walsh D.A."/>
            <person name="Denef V.J."/>
            <person name="McMahon K.D."/>
            <person name="Konstantinidis K.T."/>
            <person name="Eloe-Fadrosh E.A."/>
            <person name="Kyrpides N.C."/>
            <person name="Woyke T."/>
        </authorList>
    </citation>
    <scope>NUCLEOTIDE SEQUENCE</scope>
    <source>
        <strain evidence="1">GVMAG-S-1035303-20</strain>
    </source>
</reference>
<dbReference type="AlphaFoldDB" id="A0A6C0AJ59"/>
<name>A0A6C0AJ59_9ZZZZ</name>
<proteinExistence type="predicted"/>
<accession>A0A6C0AJ59</accession>
<evidence type="ECO:0000313" key="1">
    <source>
        <dbReference type="EMBL" id="QHS79772.1"/>
    </source>
</evidence>
<organism evidence="1">
    <name type="scientific">viral metagenome</name>
    <dbReference type="NCBI Taxonomy" id="1070528"/>
    <lineage>
        <taxon>unclassified sequences</taxon>
        <taxon>metagenomes</taxon>
        <taxon>organismal metagenomes</taxon>
    </lineage>
</organism>
<protein>
    <submittedName>
        <fullName evidence="1">Uncharacterized protein</fullName>
    </submittedName>
</protein>
<dbReference type="EMBL" id="MN740651">
    <property type="protein sequence ID" value="QHS79772.1"/>
    <property type="molecule type" value="Genomic_DNA"/>
</dbReference>
<sequence length="105" mass="11326">MTWVAVLTVVLRNDPPKVKAERLNVYFPGVTPVDVAVVPLIVRLGTAGEDERENVHPDEDSVHDKLIVDPVDTAVNPEGVATISPEHVTGALTLLPGRTETIENV</sequence>